<evidence type="ECO:0000313" key="2">
    <source>
        <dbReference type="Proteomes" id="UP001163115"/>
    </source>
</evidence>
<organism evidence="1 2">
    <name type="scientific">Lacrimispora xylanolytica</name>
    <dbReference type="NCBI Taxonomy" id="29375"/>
    <lineage>
        <taxon>Bacteria</taxon>
        <taxon>Bacillati</taxon>
        <taxon>Bacillota</taxon>
        <taxon>Clostridia</taxon>
        <taxon>Lachnospirales</taxon>
        <taxon>Lachnospiraceae</taxon>
        <taxon>Lacrimispora</taxon>
    </lineage>
</organism>
<dbReference type="RefSeq" id="WP_081752307.1">
    <property type="nucleotide sequence ID" value="NZ_CP113524.1"/>
</dbReference>
<proteinExistence type="predicted"/>
<accession>A0ABY7AHI5</accession>
<sequence>MQKNLILKLVSHMAEHAIKKANNTYCMYWSYQPKAPEGIKEFKRK</sequence>
<dbReference type="NCBIfam" id="TIGR04223">
    <property type="entry name" value="quorum_AgrD"/>
    <property type="match status" value="1"/>
</dbReference>
<gene>
    <name evidence="1" type="ORF">OW255_07210</name>
</gene>
<name>A0ABY7AHI5_9FIRM</name>
<keyword evidence="2" id="KW-1185">Reference proteome</keyword>
<protein>
    <submittedName>
        <fullName evidence="1">Cyclic lactone autoinducer peptide</fullName>
    </submittedName>
</protein>
<dbReference type="EMBL" id="CP113524">
    <property type="protein sequence ID" value="WAJ25289.1"/>
    <property type="molecule type" value="Genomic_DNA"/>
</dbReference>
<reference evidence="1" key="1">
    <citation type="submission" date="2022-11" db="EMBL/GenBank/DDBJ databases">
        <title>Lacrimispora xylanolytica sy1, complete genome.</title>
        <authorList>
            <person name="Choi S."/>
        </authorList>
    </citation>
    <scope>NUCLEOTIDE SEQUENCE</scope>
    <source>
        <strain evidence="1">Sy1</strain>
    </source>
</reference>
<dbReference type="InterPro" id="IPR009229">
    <property type="entry name" value="AgrD"/>
</dbReference>
<dbReference type="Proteomes" id="UP001163115">
    <property type="component" value="Chromosome"/>
</dbReference>
<evidence type="ECO:0000313" key="1">
    <source>
        <dbReference type="EMBL" id="WAJ25289.1"/>
    </source>
</evidence>